<keyword evidence="6" id="KW-0998">Cell outer membrane</keyword>
<dbReference type="Gene3D" id="2.60.40.1120">
    <property type="entry name" value="Carboxypeptidase-like, regulatory domain"/>
    <property type="match status" value="1"/>
</dbReference>
<evidence type="ECO:0000313" key="8">
    <source>
        <dbReference type="EMBL" id="MDI9239413.1"/>
    </source>
</evidence>
<evidence type="ECO:0000256" key="6">
    <source>
        <dbReference type="ARBA" id="ARBA00023237"/>
    </source>
</evidence>
<keyword evidence="4" id="KW-0812">Transmembrane</keyword>
<dbReference type="SUPFAM" id="SSF56935">
    <property type="entry name" value="Porins"/>
    <property type="match status" value="1"/>
</dbReference>
<comment type="subcellular location">
    <subcellularLocation>
        <location evidence="1">Cell outer membrane</location>
        <topology evidence="1">Multi-pass membrane protein</topology>
    </subcellularLocation>
</comment>
<dbReference type="InterPro" id="IPR013784">
    <property type="entry name" value="Carb-bd-like_fold"/>
</dbReference>
<evidence type="ECO:0000256" key="3">
    <source>
        <dbReference type="ARBA" id="ARBA00022452"/>
    </source>
</evidence>
<evidence type="ECO:0000256" key="7">
    <source>
        <dbReference type="SAM" id="SignalP"/>
    </source>
</evidence>
<keyword evidence="2" id="KW-0813">Transport</keyword>
<dbReference type="SUPFAM" id="SSF49452">
    <property type="entry name" value="Starch-binding domain-like"/>
    <property type="match status" value="1"/>
</dbReference>
<dbReference type="InterPro" id="IPR037066">
    <property type="entry name" value="Plug_dom_sf"/>
</dbReference>
<keyword evidence="7" id="KW-0732">Signal</keyword>
<evidence type="ECO:0000256" key="4">
    <source>
        <dbReference type="ARBA" id="ARBA00022692"/>
    </source>
</evidence>
<dbReference type="InterPro" id="IPR039426">
    <property type="entry name" value="TonB-dep_rcpt-like"/>
</dbReference>
<keyword evidence="8" id="KW-0675">Receptor</keyword>
<name>A0ABT6XGX8_9GAMM</name>
<keyword evidence="5" id="KW-0472">Membrane</keyword>
<dbReference type="PANTHER" id="PTHR30069:SF46">
    <property type="entry name" value="OAR PROTEIN"/>
    <property type="match status" value="1"/>
</dbReference>
<dbReference type="RefSeq" id="WP_283212801.1">
    <property type="nucleotide sequence ID" value="NZ_JASGBI010000001.1"/>
</dbReference>
<organism evidence="8 9">
    <name type="scientific">Lysobacter stagni</name>
    <dbReference type="NCBI Taxonomy" id="3045172"/>
    <lineage>
        <taxon>Bacteria</taxon>
        <taxon>Pseudomonadati</taxon>
        <taxon>Pseudomonadota</taxon>
        <taxon>Gammaproteobacteria</taxon>
        <taxon>Lysobacterales</taxon>
        <taxon>Lysobacteraceae</taxon>
        <taxon>Lysobacter</taxon>
    </lineage>
</organism>
<evidence type="ECO:0000256" key="1">
    <source>
        <dbReference type="ARBA" id="ARBA00004571"/>
    </source>
</evidence>
<dbReference type="Proteomes" id="UP001321580">
    <property type="component" value="Unassembled WGS sequence"/>
</dbReference>
<evidence type="ECO:0000256" key="5">
    <source>
        <dbReference type="ARBA" id="ARBA00023136"/>
    </source>
</evidence>
<feature type="chain" id="PRO_5045408157" evidence="7">
    <location>
        <begin position="30"/>
        <end position="1045"/>
    </location>
</feature>
<gene>
    <name evidence="8" type="ORF">QLQ15_10910</name>
</gene>
<reference evidence="8 9" key="1">
    <citation type="submission" date="2023-05" db="EMBL/GenBank/DDBJ databases">
        <title>Lysobacter sp. strain LF1 Genome sequencing and assembly.</title>
        <authorList>
            <person name="Jung Y."/>
        </authorList>
    </citation>
    <scope>NUCLEOTIDE SEQUENCE [LARGE SCALE GENOMIC DNA]</scope>
    <source>
        <strain evidence="8 9">LF1</strain>
    </source>
</reference>
<feature type="signal peptide" evidence="7">
    <location>
        <begin position="1"/>
        <end position="29"/>
    </location>
</feature>
<dbReference type="EMBL" id="JASGBI010000001">
    <property type="protein sequence ID" value="MDI9239413.1"/>
    <property type="molecule type" value="Genomic_DNA"/>
</dbReference>
<dbReference type="Gene3D" id="2.170.130.10">
    <property type="entry name" value="TonB-dependent receptor, plug domain"/>
    <property type="match status" value="1"/>
</dbReference>
<evidence type="ECO:0000256" key="2">
    <source>
        <dbReference type="ARBA" id="ARBA00022448"/>
    </source>
</evidence>
<comment type="caution">
    <text evidence="8">The sequence shown here is derived from an EMBL/GenBank/DDBJ whole genome shotgun (WGS) entry which is preliminary data.</text>
</comment>
<keyword evidence="9" id="KW-1185">Reference proteome</keyword>
<dbReference type="PANTHER" id="PTHR30069">
    <property type="entry name" value="TONB-DEPENDENT OUTER MEMBRANE RECEPTOR"/>
    <property type="match status" value="1"/>
</dbReference>
<keyword evidence="3" id="KW-1134">Transmembrane beta strand</keyword>
<protein>
    <submittedName>
        <fullName evidence="8">TonB-dependent receptor</fullName>
    </submittedName>
</protein>
<dbReference type="InterPro" id="IPR036942">
    <property type="entry name" value="Beta-barrel_TonB_sf"/>
</dbReference>
<accession>A0ABT6XGX8</accession>
<dbReference type="Pfam" id="PF13620">
    <property type="entry name" value="CarboxypepD_reg"/>
    <property type="match status" value="1"/>
</dbReference>
<proteinExistence type="predicted"/>
<sequence>MKRSTLNRNMRRSALTVALGLCFASGVHAQQTGGSVFGQATAGETVVIENSATGFRREVAVGADGAFRVPALSPGNYRVTLQRADGTTTVRDGVAVSLGTGTPVSFGASASSGSATTLESVVVTGAQVVNPIDVSSVESTTILTAAQIAKIPVARDATSVALLAPGTVRGDNAFGNLASFGGSSVAENQYYLNGFNITNSFRGLNFAQVPYEAIAEQQVKTGGYGAEFGRSLGGVVNMISKRGTNEFHAGGNVFWSPKSLRSEVASTYYANPLADNDINPVGSVREDNSEDTEEQWNSSIWASGALIKDTLFAYGLLSYSQKEQNYWNTQGNTYFPNNNFHEKEKGNPTWLVKLDWNISDNHLLEFTSFSDQRDTTRQTYLNGASPLSRGGLVGTSYEESGGDNYVAKYTGYLTDTFTLSALYGYGEYSRSRHLITAGGQRVEYGGDLNQPATGCPIITDIRPGYRKAVTGTYASTCNITGGAIPRSDSGDTRDMFRIDAEWQLGDHRVRGGIDVDEYESVAGNSNEGGRLWRYSTTDRDGDPNSGDEFDVVREQIVNQGSTVKVKSQAYYLEDYWSISDTFLAYIGARWDTFENYNGEGQKYVEIKNQFAPRLGFSWDVHGDSTFKVYGNAGRYALPLTSSVAVRGASASLFTRQNFDFSGVDPVTGAPINPTPRGGLTYVNGEFGEPKTPETIASQNLDPMYQDEFILGFQYQLTDHQNVGARGIYRKLKAAIDDNCDYTPILTIEGFSKNDDDVWVDANGREAALPSAGFPYCRMFNPGSDAVFLTDLYGDGNLKATTVPGDLLSPKAKRNYQALELFWDGSWDKWFFQASYTLARNKGNTEGGVKSDIGQADTNVTQDFDYKELAVDSYGYLPNDRRHSLKVFGNYSFNDEWSVGANLLVQSGRPINCFGVLPVGDVADGDLHGYGASFFRCGTTSAGGGYLDTNNDLVPDTLAPAGPAPRGTAGRLPWTNSIDLNIAYFPNWAKGLQFKVDVFNVFDNQKVTSVSEVAEDAVAGAPLDTYLIARTFQAPRAVRFMVQYDF</sequence>
<evidence type="ECO:0000313" key="9">
    <source>
        <dbReference type="Proteomes" id="UP001321580"/>
    </source>
</evidence>
<dbReference type="Gene3D" id="2.40.170.20">
    <property type="entry name" value="TonB-dependent receptor, beta-barrel domain"/>
    <property type="match status" value="1"/>
</dbReference>